<feature type="transmembrane region" description="Helical" evidence="6">
    <location>
        <begin position="279"/>
        <end position="311"/>
    </location>
</feature>
<evidence type="ECO:0000256" key="3">
    <source>
        <dbReference type="ARBA" id="ARBA00022692"/>
    </source>
</evidence>
<dbReference type="Pfam" id="PF02653">
    <property type="entry name" value="BPD_transp_2"/>
    <property type="match status" value="1"/>
</dbReference>
<evidence type="ECO:0000256" key="1">
    <source>
        <dbReference type="ARBA" id="ARBA00004651"/>
    </source>
</evidence>
<feature type="transmembrane region" description="Helical" evidence="6">
    <location>
        <begin position="197"/>
        <end position="215"/>
    </location>
</feature>
<dbReference type="GO" id="GO:0022857">
    <property type="term" value="F:transmembrane transporter activity"/>
    <property type="evidence" value="ECO:0007669"/>
    <property type="project" value="InterPro"/>
</dbReference>
<keyword evidence="8" id="KW-1185">Reference proteome</keyword>
<accession>A0A0M6ZST5</accession>
<sequence>MIRFEPRGPVAVSKVISVTVAAAVAALVLAAVPMLFAGLSVFEAYGLMIKGAFGSAFAFTEMLTRATPLILTGLAAAVAFRAKLWNIGAEGQLYAGALAAVAVGTGLFSGPSYVLIPAVIFAGALMGGLVMLGPTLLKTRLGVDEVVTTLLLNFVILLFVQMMLEGPMQDPMGMGWPQSEPILDEAALPKLMDRMRIHWGLIIALISALGVYFLLKRTVWGFEIRAVGENASAARHAGIPVTATFIRVGLLSGALAGLAGVGEVAGLKGYLTADLSPGFGYSGIVVAMLAGLSPIGVVFAALFIASIFVGADSMSRATGVSNYLADLIVAMALLCVLVSGLFLRFKIRFVGAPHAKEASK</sequence>
<dbReference type="RefSeq" id="WP_055670697.1">
    <property type="nucleotide sequence ID" value="NZ_CXWD01000003.1"/>
</dbReference>
<dbReference type="STRING" id="388408.LAX5112_00775"/>
<name>A0A0M6ZST5_9HYPH</name>
<feature type="transmembrane region" description="Helical" evidence="6">
    <location>
        <begin position="146"/>
        <end position="164"/>
    </location>
</feature>
<keyword evidence="2" id="KW-1003">Cell membrane</keyword>
<keyword evidence="5 6" id="KW-0472">Membrane</keyword>
<keyword evidence="4 6" id="KW-1133">Transmembrane helix</keyword>
<gene>
    <name evidence="7" type="ORF">LAX5112_00775</name>
</gene>
<evidence type="ECO:0000256" key="4">
    <source>
        <dbReference type="ARBA" id="ARBA00022989"/>
    </source>
</evidence>
<dbReference type="PANTHER" id="PTHR47089:SF1">
    <property type="entry name" value="GUANOSINE ABC TRANSPORTER PERMEASE PROTEIN NUPP"/>
    <property type="match status" value="1"/>
</dbReference>
<feature type="transmembrane region" description="Helical" evidence="6">
    <location>
        <begin position="92"/>
        <end position="108"/>
    </location>
</feature>
<feature type="transmembrane region" description="Helical" evidence="6">
    <location>
        <begin position="114"/>
        <end position="134"/>
    </location>
</feature>
<dbReference type="GO" id="GO:0005886">
    <property type="term" value="C:plasma membrane"/>
    <property type="evidence" value="ECO:0007669"/>
    <property type="project" value="UniProtKB-SubCell"/>
</dbReference>
<dbReference type="Proteomes" id="UP000053235">
    <property type="component" value="Unassembled WGS sequence"/>
</dbReference>
<feature type="transmembrane region" description="Helical" evidence="6">
    <location>
        <begin position="12"/>
        <end position="42"/>
    </location>
</feature>
<dbReference type="OrthoDB" id="9809785at2"/>
<keyword evidence="3 6" id="KW-0812">Transmembrane</keyword>
<proteinExistence type="predicted"/>
<evidence type="ECO:0000256" key="6">
    <source>
        <dbReference type="SAM" id="Phobius"/>
    </source>
</evidence>
<feature type="transmembrane region" description="Helical" evidence="6">
    <location>
        <begin position="62"/>
        <end position="80"/>
    </location>
</feature>
<dbReference type="PANTHER" id="PTHR47089">
    <property type="entry name" value="ABC TRANSPORTER, PERMEASE PROTEIN"/>
    <property type="match status" value="1"/>
</dbReference>
<evidence type="ECO:0000256" key="2">
    <source>
        <dbReference type="ARBA" id="ARBA00022475"/>
    </source>
</evidence>
<dbReference type="EMBL" id="CXWD01000003">
    <property type="protein sequence ID" value="CTQ65839.1"/>
    <property type="molecule type" value="Genomic_DNA"/>
</dbReference>
<dbReference type="InterPro" id="IPR001851">
    <property type="entry name" value="ABC_transp_permease"/>
</dbReference>
<feature type="transmembrane region" description="Helical" evidence="6">
    <location>
        <begin position="323"/>
        <end position="343"/>
    </location>
</feature>
<dbReference type="AlphaFoldDB" id="A0A0M6ZST5"/>
<evidence type="ECO:0000313" key="8">
    <source>
        <dbReference type="Proteomes" id="UP000053235"/>
    </source>
</evidence>
<dbReference type="CDD" id="cd06580">
    <property type="entry name" value="TM_PBP1_transp_TpRbsC_like"/>
    <property type="match status" value="1"/>
</dbReference>
<protein>
    <submittedName>
        <fullName evidence="7">D-allose transporter subunit</fullName>
    </submittedName>
</protein>
<evidence type="ECO:0000313" key="7">
    <source>
        <dbReference type="EMBL" id="CTQ65839.1"/>
    </source>
</evidence>
<evidence type="ECO:0000256" key="5">
    <source>
        <dbReference type="ARBA" id="ARBA00023136"/>
    </source>
</evidence>
<feature type="transmembrane region" description="Helical" evidence="6">
    <location>
        <begin position="236"/>
        <end position="259"/>
    </location>
</feature>
<comment type="subcellular location">
    <subcellularLocation>
        <location evidence="1">Cell membrane</location>
        <topology evidence="1">Multi-pass membrane protein</topology>
    </subcellularLocation>
</comment>
<organism evidence="7 8">
    <name type="scientific">Roseibium alexandrii</name>
    <dbReference type="NCBI Taxonomy" id="388408"/>
    <lineage>
        <taxon>Bacteria</taxon>
        <taxon>Pseudomonadati</taxon>
        <taxon>Pseudomonadota</taxon>
        <taxon>Alphaproteobacteria</taxon>
        <taxon>Hyphomicrobiales</taxon>
        <taxon>Stappiaceae</taxon>
        <taxon>Roseibium</taxon>
    </lineage>
</organism>
<reference evidence="8" key="1">
    <citation type="submission" date="2015-07" db="EMBL/GenBank/DDBJ databases">
        <authorList>
            <person name="Rodrigo-Torres Lidia"/>
            <person name="Arahal R.David."/>
        </authorList>
    </citation>
    <scope>NUCLEOTIDE SEQUENCE [LARGE SCALE GENOMIC DNA]</scope>
    <source>
        <strain evidence="8">CECT 5112</strain>
    </source>
</reference>